<dbReference type="EMBL" id="SHKM01000001">
    <property type="protein sequence ID" value="RZT89827.1"/>
    <property type="molecule type" value="Genomic_DNA"/>
</dbReference>
<evidence type="ECO:0000256" key="2">
    <source>
        <dbReference type="ARBA" id="ARBA00022670"/>
    </source>
</evidence>
<keyword evidence="4" id="KW-0720">Serine protease</keyword>
<dbReference type="GO" id="GO:0008233">
    <property type="term" value="F:peptidase activity"/>
    <property type="evidence" value="ECO:0007669"/>
    <property type="project" value="UniProtKB-KW"/>
</dbReference>
<feature type="transmembrane region" description="Helical" evidence="5">
    <location>
        <begin position="45"/>
        <end position="63"/>
    </location>
</feature>
<keyword evidence="5" id="KW-1133">Transmembrane helix</keyword>
<reference evidence="7 8" key="1">
    <citation type="submission" date="2019-02" db="EMBL/GenBank/DDBJ databases">
        <title>Genomic Encyclopedia of Type Strains, Phase IV (KMG-IV): sequencing the most valuable type-strain genomes for metagenomic binning, comparative biology and taxonomic classification.</title>
        <authorList>
            <person name="Goeker M."/>
        </authorList>
    </citation>
    <scope>NUCLEOTIDE SEQUENCE [LARGE SCALE GENOMIC DNA]</scope>
    <source>
        <strain evidence="7 8">DSM 21223</strain>
    </source>
</reference>
<comment type="caution">
    <text evidence="7">The sequence shown here is derived from an EMBL/GenBank/DDBJ whole genome shotgun (WGS) entry which is preliminary data.</text>
</comment>
<dbReference type="Gene3D" id="3.90.226.10">
    <property type="entry name" value="2-enoyl-CoA Hydratase, Chain A, domain 1"/>
    <property type="match status" value="1"/>
</dbReference>
<dbReference type="InterPro" id="IPR029045">
    <property type="entry name" value="ClpP/crotonase-like_dom_sf"/>
</dbReference>
<dbReference type="CDD" id="cd07023">
    <property type="entry name" value="S49_Sppa_N_C"/>
    <property type="match status" value="1"/>
</dbReference>
<dbReference type="SUPFAM" id="SSF52096">
    <property type="entry name" value="ClpP/crotonase"/>
    <property type="match status" value="1"/>
</dbReference>
<dbReference type="Proteomes" id="UP000292136">
    <property type="component" value="Unassembled WGS sequence"/>
</dbReference>
<keyword evidence="2 7" id="KW-0645">Protease</keyword>
<dbReference type="PANTHER" id="PTHR42987">
    <property type="entry name" value="PEPTIDASE S49"/>
    <property type="match status" value="1"/>
</dbReference>
<keyword evidence="5" id="KW-0812">Transmembrane</keyword>
<dbReference type="PANTHER" id="PTHR42987:SF8">
    <property type="entry name" value="PROTEINASE"/>
    <property type="match status" value="1"/>
</dbReference>
<evidence type="ECO:0000256" key="1">
    <source>
        <dbReference type="ARBA" id="ARBA00008683"/>
    </source>
</evidence>
<keyword evidence="3" id="KW-0378">Hydrolase</keyword>
<accession>A0ABY0IRU9</accession>
<protein>
    <submittedName>
        <fullName evidence="7">Protease-4</fullName>
    </submittedName>
</protein>
<keyword evidence="8" id="KW-1185">Reference proteome</keyword>
<dbReference type="InterPro" id="IPR002142">
    <property type="entry name" value="Peptidase_S49"/>
</dbReference>
<organism evidence="7 8">
    <name type="scientific">Azospira oryzae</name>
    <dbReference type="NCBI Taxonomy" id="146939"/>
    <lineage>
        <taxon>Bacteria</taxon>
        <taxon>Pseudomonadati</taxon>
        <taxon>Pseudomonadota</taxon>
        <taxon>Betaproteobacteria</taxon>
        <taxon>Rhodocyclales</taxon>
        <taxon>Rhodocyclaceae</taxon>
        <taxon>Azospira</taxon>
    </lineage>
</organism>
<dbReference type="Pfam" id="PF01343">
    <property type="entry name" value="Peptidase_S49"/>
    <property type="match status" value="1"/>
</dbReference>
<dbReference type="GO" id="GO:0006508">
    <property type="term" value="P:proteolysis"/>
    <property type="evidence" value="ECO:0007669"/>
    <property type="project" value="UniProtKB-KW"/>
</dbReference>
<name>A0ABY0IRU9_9RHOO</name>
<dbReference type="RefSeq" id="WP_207222152.1">
    <property type="nucleotide sequence ID" value="NZ_SHKM01000001.1"/>
</dbReference>
<gene>
    <name evidence="7" type="ORF">EV678_0623</name>
</gene>
<evidence type="ECO:0000256" key="5">
    <source>
        <dbReference type="SAM" id="Phobius"/>
    </source>
</evidence>
<evidence type="ECO:0000313" key="8">
    <source>
        <dbReference type="Proteomes" id="UP000292136"/>
    </source>
</evidence>
<keyword evidence="5" id="KW-0472">Membrane</keyword>
<evidence type="ECO:0000259" key="6">
    <source>
        <dbReference type="Pfam" id="PF01343"/>
    </source>
</evidence>
<sequence>MDTPTLPPPDFGPKHGNDAAWERKTLEKLAFASLAEQKTRRRWGIFFKLLGFAYLTVVLALTFDWGDTEKLADGRHTALVQLKGVIDSSGEASADKINSALRSAFEDKGTAGVILRINSPGGSPVQSGIINDEIRRLRGKYPDIPLYVVVEDVCASGGYYVAAAADKIFVDKASLVGSIGVLMDGFGFTGTMDKLGVERRLLTAGENKGFLDPFSPQDPKQKLMAQTMLGEIHKQFIDVVKKGRGQRLKETPDMFSGLVWTGARSIELGLADDFGTVSSVARDVIKAEKVMDYTQKENIAERFAKRFGADMVQGAVKALGQASQPQAR</sequence>
<dbReference type="InterPro" id="IPR047272">
    <property type="entry name" value="S49_SppA_C"/>
</dbReference>
<feature type="domain" description="Peptidase S49" evidence="6">
    <location>
        <begin position="143"/>
        <end position="288"/>
    </location>
</feature>
<evidence type="ECO:0000256" key="4">
    <source>
        <dbReference type="ARBA" id="ARBA00022825"/>
    </source>
</evidence>
<evidence type="ECO:0000313" key="7">
    <source>
        <dbReference type="EMBL" id="RZT89827.1"/>
    </source>
</evidence>
<evidence type="ECO:0000256" key="3">
    <source>
        <dbReference type="ARBA" id="ARBA00022801"/>
    </source>
</evidence>
<proteinExistence type="inferred from homology"/>
<comment type="similarity">
    <text evidence="1">Belongs to the peptidase S49 family.</text>
</comment>